<keyword evidence="3 5" id="KW-0479">Metal-binding</keyword>
<keyword evidence="4 5" id="KW-0408">Iron</keyword>
<dbReference type="AlphaFoldDB" id="W0EUP2"/>
<accession>W0EUP2</accession>
<protein>
    <submittedName>
        <fullName evidence="6">Globin family protein</fullName>
    </submittedName>
</protein>
<dbReference type="HOGENOM" id="CLU_104957_3_1_10"/>
<evidence type="ECO:0000256" key="2">
    <source>
        <dbReference type="ARBA" id="ARBA00022617"/>
    </source>
</evidence>
<dbReference type="InterPro" id="IPR012292">
    <property type="entry name" value="Globin/Proto"/>
</dbReference>
<dbReference type="Proteomes" id="UP000003586">
    <property type="component" value="Chromosome"/>
</dbReference>
<keyword evidence="7" id="KW-1185">Reference proteome</keyword>
<evidence type="ECO:0000313" key="7">
    <source>
        <dbReference type="Proteomes" id="UP000003586"/>
    </source>
</evidence>
<dbReference type="GO" id="GO:0020037">
    <property type="term" value="F:heme binding"/>
    <property type="evidence" value="ECO:0007669"/>
    <property type="project" value="InterPro"/>
</dbReference>
<dbReference type="Gene3D" id="1.10.490.10">
    <property type="entry name" value="Globins"/>
    <property type="match status" value="1"/>
</dbReference>
<reference evidence="6 7" key="1">
    <citation type="submission" date="2013-12" db="EMBL/GenBank/DDBJ databases">
        <authorList>
            <consortium name="DOE Joint Genome Institute"/>
            <person name="Eisen J."/>
            <person name="Huntemann M."/>
            <person name="Han J."/>
            <person name="Chen A."/>
            <person name="Kyrpides N."/>
            <person name="Mavromatis K."/>
            <person name="Markowitz V."/>
            <person name="Palaniappan K."/>
            <person name="Ivanova N."/>
            <person name="Schaumberg A."/>
            <person name="Pati A."/>
            <person name="Liolios K."/>
            <person name="Nordberg H.P."/>
            <person name="Cantor M.N."/>
            <person name="Hua S.X."/>
            <person name="Woyke T."/>
        </authorList>
    </citation>
    <scope>NUCLEOTIDE SEQUENCE [LARGE SCALE GENOMIC DNA]</scope>
    <source>
        <strain evidence="7">DSM 19437</strain>
    </source>
</reference>
<dbReference type="EMBL" id="CP007035">
    <property type="protein sequence ID" value="AHF14530.1"/>
    <property type="molecule type" value="Genomic_DNA"/>
</dbReference>
<proteinExistence type="predicted"/>
<dbReference type="InterPro" id="IPR001486">
    <property type="entry name" value="Hemoglobin_trunc"/>
</dbReference>
<evidence type="ECO:0000256" key="5">
    <source>
        <dbReference type="PIRSR" id="PIRSR601486-1"/>
    </source>
</evidence>
<evidence type="ECO:0000256" key="3">
    <source>
        <dbReference type="ARBA" id="ARBA00022723"/>
    </source>
</evidence>
<evidence type="ECO:0000256" key="4">
    <source>
        <dbReference type="ARBA" id="ARBA00023004"/>
    </source>
</evidence>
<name>W0EUP2_9BACT</name>
<dbReference type="GO" id="GO:0046872">
    <property type="term" value="F:metal ion binding"/>
    <property type="evidence" value="ECO:0007669"/>
    <property type="project" value="UniProtKB-KW"/>
</dbReference>
<keyword evidence="2 5" id="KW-0349">Heme</keyword>
<dbReference type="eggNOG" id="COG2346">
    <property type="taxonomic scope" value="Bacteria"/>
</dbReference>
<dbReference type="SUPFAM" id="SSF46458">
    <property type="entry name" value="Globin-like"/>
    <property type="match status" value="1"/>
</dbReference>
<dbReference type="Pfam" id="PF01152">
    <property type="entry name" value="Bac_globin"/>
    <property type="match status" value="1"/>
</dbReference>
<dbReference type="GO" id="GO:0019825">
    <property type="term" value="F:oxygen binding"/>
    <property type="evidence" value="ECO:0007669"/>
    <property type="project" value="InterPro"/>
</dbReference>
<dbReference type="InterPro" id="IPR009050">
    <property type="entry name" value="Globin-like_sf"/>
</dbReference>
<evidence type="ECO:0000313" key="6">
    <source>
        <dbReference type="EMBL" id="AHF14530.1"/>
    </source>
</evidence>
<organism evidence="6 7">
    <name type="scientific">Niabella soli DSM 19437</name>
    <dbReference type="NCBI Taxonomy" id="929713"/>
    <lineage>
        <taxon>Bacteria</taxon>
        <taxon>Pseudomonadati</taxon>
        <taxon>Bacteroidota</taxon>
        <taxon>Chitinophagia</taxon>
        <taxon>Chitinophagales</taxon>
        <taxon>Chitinophagaceae</taxon>
        <taxon>Niabella</taxon>
    </lineage>
</organism>
<dbReference type="CDD" id="cd08916">
    <property type="entry name" value="TrHb3_P"/>
    <property type="match status" value="1"/>
</dbReference>
<feature type="binding site" description="distal binding residue" evidence="5">
    <location>
        <position position="65"/>
    </location>
    <ligand>
        <name>heme</name>
        <dbReference type="ChEBI" id="CHEBI:30413"/>
    </ligand>
    <ligandPart>
        <name>Fe</name>
        <dbReference type="ChEBI" id="CHEBI:18248"/>
    </ligandPart>
</feature>
<gene>
    <name evidence="6" type="ORF">NIASO_03685</name>
</gene>
<keyword evidence="1" id="KW-0813">Transport</keyword>
<sequence>MASRADVERLVNSFYDRVRSNAVIGPIFNDIARIDWEHHLPKMYSFWSSILLGEQSYSGNPMVRHIELSRMTAMTETEFSEWLRLFNETIDALFEGPKAEEAKTRAANIARLMLFKIQTI</sequence>
<evidence type="ECO:0000256" key="1">
    <source>
        <dbReference type="ARBA" id="ARBA00022448"/>
    </source>
</evidence>
<dbReference type="KEGG" id="nso:NIASO_03685"/>
<dbReference type="STRING" id="929713.NIASO_03685"/>